<dbReference type="PANTHER" id="PTHR35564:SF3">
    <property type="entry name" value="TYPE VI SECRETION SYSTEM BASEPLATE SUBUNIT TSSG"/>
    <property type="match status" value="1"/>
</dbReference>
<dbReference type="EMBL" id="LXEN01000135">
    <property type="protein sequence ID" value="OAT23785.1"/>
    <property type="molecule type" value="Genomic_DNA"/>
</dbReference>
<evidence type="ECO:0000313" key="1">
    <source>
        <dbReference type="EMBL" id="OAT23785.1"/>
    </source>
</evidence>
<dbReference type="OrthoDB" id="1523296at2"/>
<gene>
    <name evidence="1" type="ORF">M983_2709</name>
</gene>
<dbReference type="NCBIfam" id="TIGR03347">
    <property type="entry name" value="VI_chp_1"/>
    <property type="match status" value="1"/>
</dbReference>
<dbReference type="InterPro" id="IPR010732">
    <property type="entry name" value="T6SS_TssG-like"/>
</dbReference>
<organism evidence="1 2">
    <name type="scientific">Proteus myxofaciens ATCC 19692</name>
    <dbReference type="NCBI Taxonomy" id="1354337"/>
    <lineage>
        <taxon>Bacteria</taxon>
        <taxon>Pseudomonadati</taxon>
        <taxon>Pseudomonadota</taxon>
        <taxon>Gammaproteobacteria</taxon>
        <taxon>Enterobacterales</taxon>
        <taxon>Morganellaceae</taxon>
        <taxon>Proteus</taxon>
    </lineage>
</organism>
<accession>A0A198FG88</accession>
<dbReference type="Pfam" id="PF06996">
    <property type="entry name" value="T6SS_TssG"/>
    <property type="match status" value="1"/>
</dbReference>
<keyword evidence="2" id="KW-1185">Reference proteome</keyword>
<sequence>MDRKSPESARLVINALGEKLPNINFYRFCQLLEKNCSDIPPLGSTQNPQKDPIRFRPHRGMGFPVTEIKGTDKDDIYRNSLYPSIRTTFLGLYGVTSPLPTSYSDNIAQHRDGTEALTDFLDIFNHRITTQFYRIWRKYSYPATFESGGKDETSQYLYSLIGLGIPGSSSHIQTSISRFLALLGTMRLPTRTTEGVMSLIRLLAPNTDAEIKPHDLRRIEQEKMTSLSCQQPITLANKPVLGQYAIDVNSQIHIKLYTTDPKEAKEWLPDGTLYLDFMALLHVYLGARMSARLTLTIPRALLCDAKLSTSPQEGAQIGRTAVMRSFSSSSRSEINDKDITVGLGHYHRLNPPAKPKQVQEFANYRF</sequence>
<dbReference type="PATRIC" id="fig|1354337.4.peg.2776"/>
<evidence type="ECO:0000313" key="2">
    <source>
        <dbReference type="Proteomes" id="UP000094023"/>
    </source>
</evidence>
<protein>
    <submittedName>
        <fullName evidence="1">ImpH/VasB family protein</fullName>
    </submittedName>
</protein>
<dbReference type="AlphaFoldDB" id="A0A198FG88"/>
<proteinExistence type="predicted"/>
<name>A0A198FG88_9GAMM</name>
<dbReference type="RefSeq" id="WP_066752046.1">
    <property type="nucleotide sequence ID" value="NZ_LXEN01000135.1"/>
</dbReference>
<reference evidence="1 2" key="1">
    <citation type="submission" date="2016-04" db="EMBL/GenBank/DDBJ databases">
        <title>ATOL: Assembling a taxonomically balanced genome-scale reconstruction of the evolutionary history of the Enterobacteriaceae.</title>
        <authorList>
            <person name="Plunkett G.III."/>
            <person name="Neeno-Eckwall E.C."/>
            <person name="Glasner J.D."/>
            <person name="Perna N.T."/>
        </authorList>
    </citation>
    <scope>NUCLEOTIDE SEQUENCE [LARGE SCALE GENOMIC DNA]</scope>
    <source>
        <strain evidence="1 2">ATCC 19692</strain>
    </source>
</reference>
<comment type="caution">
    <text evidence="1">The sequence shown here is derived from an EMBL/GenBank/DDBJ whole genome shotgun (WGS) entry which is preliminary data.</text>
</comment>
<dbReference type="STRING" id="1354337.M983_2709"/>
<dbReference type="PANTHER" id="PTHR35564">
    <property type="match status" value="1"/>
</dbReference>
<dbReference type="Proteomes" id="UP000094023">
    <property type="component" value="Unassembled WGS sequence"/>
</dbReference>